<organism evidence="2 3">
    <name type="scientific">Cymbomonas tetramitiformis</name>
    <dbReference type="NCBI Taxonomy" id="36881"/>
    <lineage>
        <taxon>Eukaryota</taxon>
        <taxon>Viridiplantae</taxon>
        <taxon>Chlorophyta</taxon>
        <taxon>Pyramimonadophyceae</taxon>
        <taxon>Pyramimonadales</taxon>
        <taxon>Pyramimonadaceae</taxon>
        <taxon>Cymbomonas</taxon>
    </lineage>
</organism>
<dbReference type="AlphaFoldDB" id="A0AAE0BXD2"/>
<sequence>MRSGCGAWWQTVATPEGRANTKALLKAAAETAGTSIAHISSITADWPMQVEIKPQDPQEHDFEPSFELAPGQRVTVRIVRAGVGRRRARVQVRRLWLGQCLEFCLPVAPQDATMTLTLGEQDMLTNGKPREDVVTTNINEHTGEVISLEEHGGLAPATSLGASGGDTLISAPLSQPVPTRAASEPDCRGPKARGMSGEVPVQPPNPVLPAEEQDLNLVSGI</sequence>
<dbReference type="EMBL" id="LGRX02032538">
    <property type="protein sequence ID" value="KAK3243933.1"/>
    <property type="molecule type" value="Genomic_DNA"/>
</dbReference>
<dbReference type="Proteomes" id="UP001190700">
    <property type="component" value="Unassembled WGS sequence"/>
</dbReference>
<accession>A0AAE0BXD2</accession>
<name>A0AAE0BXD2_9CHLO</name>
<gene>
    <name evidence="2" type="ORF">CYMTET_46438</name>
</gene>
<feature type="region of interest" description="Disordered" evidence="1">
    <location>
        <begin position="173"/>
        <end position="221"/>
    </location>
</feature>
<comment type="caution">
    <text evidence="2">The sequence shown here is derived from an EMBL/GenBank/DDBJ whole genome shotgun (WGS) entry which is preliminary data.</text>
</comment>
<evidence type="ECO:0000313" key="2">
    <source>
        <dbReference type="EMBL" id="KAK3243933.1"/>
    </source>
</evidence>
<proteinExistence type="predicted"/>
<keyword evidence="3" id="KW-1185">Reference proteome</keyword>
<protein>
    <submittedName>
        <fullName evidence="2">Uncharacterized protein</fullName>
    </submittedName>
</protein>
<evidence type="ECO:0000313" key="3">
    <source>
        <dbReference type="Proteomes" id="UP001190700"/>
    </source>
</evidence>
<reference evidence="2 3" key="1">
    <citation type="journal article" date="2015" name="Genome Biol. Evol.">
        <title>Comparative Genomics of a Bacterivorous Green Alga Reveals Evolutionary Causalities and Consequences of Phago-Mixotrophic Mode of Nutrition.</title>
        <authorList>
            <person name="Burns J.A."/>
            <person name="Paasch A."/>
            <person name="Narechania A."/>
            <person name="Kim E."/>
        </authorList>
    </citation>
    <scope>NUCLEOTIDE SEQUENCE [LARGE SCALE GENOMIC DNA]</scope>
    <source>
        <strain evidence="2 3">PLY_AMNH</strain>
    </source>
</reference>
<evidence type="ECO:0000256" key="1">
    <source>
        <dbReference type="SAM" id="MobiDB-lite"/>
    </source>
</evidence>